<dbReference type="Gene3D" id="3.30.420.10">
    <property type="entry name" value="Ribonuclease H-like superfamily/Ribonuclease H"/>
    <property type="match status" value="1"/>
</dbReference>
<accession>A0ABS9CLL8</accession>
<feature type="domain" description="RNase H type-1" evidence="8">
    <location>
        <begin position="60"/>
        <end position="197"/>
    </location>
</feature>
<dbReference type="Gene3D" id="3.40.970.10">
    <property type="entry name" value="Ribonuclease H1, N-terminal domain"/>
    <property type="match status" value="1"/>
</dbReference>
<evidence type="ECO:0000313" key="10">
    <source>
        <dbReference type="Proteomes" id="UP001299220"/>
    </source>
</evidence>
<protein>
    <recommendedName>
        <fullName evidence="3">ribonuclease H</fullName>
        <ecNumber evidence="3">3.1.26.4</ecNumber>
    </recommendedName>
</protein>
<evidence type="ECO:0000256" key="1">
    <source>
        <dbReference type="ARBA" id="ARBA00000077"/>
    </source>
</evidence>
<organism evidence="9 10">
    <name type="scientific">Anaeromassilibacillus senegalensis</name>
    <dbReference type="NCBI Taxonomy" id="1673717"/>
    <lineage>
        <taxon>Bacteria</taxon>
        <taxon>Bacillati</taxon>
        <taxon>Bacillota</taxon>
        <taxon>Clostridia</taxon>
        <taxon>Eubacteriales</taxon>
        <taxon>Acutalibacteraceae</taxon>
        <taxon>Anaeromassilibacillus</taxon>
    </lineage>
</organism>
<dbReference type="InterPro" id="IPR036397">
    <property type="entry name" value="RNaseH_sf"/>
</dbReference>
<dbReference type="Proteomes" id="UP001299220">
    <property type="component" value="Unassembled WGS sequence"/>
</dbReference>
<evidence type="ECO:0000256" key="5">
    <source>
        <dbReference type="ARBA" id="ARBA00022723"/>
    </source>
</evidence>
<dbReference type="InterPro" id="IPR050092">
    <property type="entry name" value="RNase_H"/>
</dbReference>
<evidence type="ECO:0000256" key="7">
    <source>
        <dbReference type="ARBA" id="ARBA00022801"/>
    </source>
</evidence>
<dbReference type="Pfam" id="PF00075">
    <property type="entry name" value="RNase_H"/>
    <property type="match status" value="1"/>
</dbReference>
<dbReference type="PROSITE" id="PS50879">
    <property type="entry name" value="RNASE_H_1"/>
    <property type="match status" value="1"/>
</dbReference>
<evidence type="ECO:0000313" key="9">
    <source>
        <dbReference type="EMBL" id="MCF2651717.1"/>
    </source>
</evidence>
<evidence type="ECO:0000256" key="3">
    <source>
        <dbReference type="ARBA" id="ARBA00012180"/>
    </source>
</evidence>
<name>A0ABS9CLL8_9FIRM</name>
<dbReference type="SUPFAM" id="SSF55658">
    <property type="entry name" value="L9 N-domain-like"/>
    <property type="match status" value="1"/>
</dbReference>
<dbReference type="PANTHER" id="PTHR10642">
    <property type="entry name" value="RIBONUCLEASE H1"/>
    <property type="match status" value="1"/>
</dbReference>
<evidence type="ECO:0000256" key="2">
    <source>
        <dbReference type="ARBA" id="ARBA00005300"/>
    </source>
</evidence>
<keyword evidence="7" id="KW-0378">Hydrolase</keyword>
<comment type="similarity">
    <text evidence="2">Belongs to the RNase H family.</text>
</comment>
<dbReference type="RefSeq" id="WP_235322724.1">
    <property type="nucleotide sequence ID" value="NZ_JAFBIT010000001.1"/>
</dbReference>
<dbReference type="Pfam" id="PF01693">
    <property type="entry name" value="Cauli_VI"/>
    <property type="match status" value="1"/>
</dbReference>
<proteinExistence type="inferred from homology"/>
<keyword evidence="10" id="KW-1185">Reference proteome</keyword>
<dbReference type="EC" id="3.1.26.4" evidence="3"/>
<dbReference type="InterPro" id="IPR009027">
    <property type="entry name" value="Ribosomal_bL9/RNase_H1_N"/>
</dbReference>
<dbReference type="PANTHER" id="PTHR10642:SF26">
    <property type="entry name" value="RIBONUCLEASE H1"/>
    <property type="match status" value="1"/>
</dbReference>
<keyword evidence="6" id="KW-0255">Endonuclease</keyword>
<dbReference type="CDD" id="cd09277">
    <property type="entry name" value="RNase_HI_bacteria_like"/>
    <property type="match status" value="1"/>
</dbReference>
<dbReference type="InterPro" id="IPR011320">
    <property type="entry name" value="RNase_H1_N"/>
</dbReference>
<comment type="catalytic activity">
    <reaction evidence="1">
        <text>Endonucleolytic cleavage to 5'-phosphomonoester.</text>
        <dbReference type="EC" id="3.1.26.4"/>
    </reaction>
</comment>
<evidence type="ECO:0000256" key="6">
    <source>
        <dbReference type="ARBA" id="ARBA00022759"/>
    </source>
</evidence>
<keyword evidence="4" id="KW-0540">Nuclease</keyword>
<keyword evidence="5" id="KW-0479">Metal-binding</keyword>
<evidence type="ECO:0000256" key="4">
    <source>
        <dbReference type="ARBA" id="ARBA00022722"/>
    </source>
</evidence>
<reference evidence="9 10" key="1">
    <citation type="submission" date="2020-12" db="EMBL/GenBank/DDBJ databases">
        <title>Whole genome sequences of gut porcine anaerobes.</title>
        <authorList>
            <person name="Kubasova T."/>
            <person name="Jahodarova E."/>
            <person name="Rychlik I."/>
        </authorList>
    </citation>
    <scope>NUCLEOTIDE SEQUENCE [LARGE SCALE GENOMIC DNA]</scope>
    <source>
        <strain evidence="9 10">An867</strain>
    </source>
</reference>
<dbReference type="EMBL" id="JAFBIT010000001">
    <property type="protein sequence ID" value="MCF2651717.1"/>
    <property type="molecule type" value="Genomic_DNA"/>
</dbReference>
<evidence type="ECO:0000259" key="8">
    <source>
        <dbReference type="PROSITE" id="PS50879"/>
    </source>
</evidence>
<comment type="caution">
    <text evidence="9">The sequence shown here is derived from an EMBL/GenBank/DDBJ whole genome shotgun (WGS) entry which is preliminary data.</text>
</comment>
<gene>
    <name evidence="9" type="ORF">JQM67_03805</name>
</gene>
<dbReference type="InterPro" id="IPR012337">
    <property type="entry name" value="RNaseH-like_sf"/>
</dbReference>
<dbReference type="InterPro" id="IPR002156">
    <property type="entry name" value="RNaseH_domain"/>
</dbReference>
<sequence>MAKKYYAVRAGRKTGIFETWDECRAQTTGFKGASFKSFPTLGEAEAYMQGADSLASAPEGGDGAVAYVDGSYHAGTHEFSCGAVLFLNNEEQHFSQKFDDPQLAQMHNVAGEIKGAETVMTYCIEHGVPAVTIYHDYEGVSKWATGEWKANKPGTVAYRAFCAKAAEKLRFRFVKVKGHSGDKYNDLADRLAKDALGIE</sequence>
<dbReference type="InterPro" id="IPR037056">
    <property type="entry name" value="RNase_H1_N_sf"/>
</dbReference>
<dbReference type="SUPFAM" id="SSF53098">
    <property type="entry name" value="Ribonuclease H-like"/>
    <property type="match status" value="1"/>
</dbReference>